<gene>
    <name evidence="2" type="ORF">WN944_025252</name>
</gene>
<dbReference type="Proteomes" id="UP001428341">
    <property type="component" value="Unassembled WGS sequence"/>
</dbReference>
<name>A0AAP0LU11_9ROSI</name>
<comment type="caution">
    <text evidence="2">The sequence shown here is derived from an EMBL/GenBank/DDBJ whole genome shotgun (WGS) entry which is preliminary data.</text>
</comment>
<evidence type="ECO:0000256" key="1">
    <source>
        <dbReference type="SAM" id="MobiDB-lite"/>
    </source>
</evidence>
<sequence length="84" mass="9149">MSGDRFSFGSSWAPFVFLALKIDHNLCFARSVHPDSVSLTGKQLMLHVAELVPRHPNRTKKQEPASTSSNAGPSKSGKGGKKKR</sequence>
<proteinExistence type="predicted"/>
<accession>A0AAP0LU11</accession>
<protein>
    <submittedName>
        <fullName evidence="2">Uncharacterized protein</fullName>
    </submittedName>
</protein>
<feature type="region of interest" description="Disordered" evidence="1">
    <location>
        <begin position="50"/>
        <end position="84"/>
    </location>
</feature>
<dbReference type="EMBL" id="JBCGBO010000024">
    <property type="protein sequence ID" value="KAK9182110.1"/>
    <property type="molecule type" value="Genomic_DNA"/>
</dbReference>
<evidence type="ECO:0000313" key="2">
    <source>
        <dbReference type="EMBL" id="KAK9182110.1"/>
    </source>
</evidence>
<keyword evidence="3" id="KW-1185">Reference proteome</keyword>
<reference evidence="2 3" key="1">
    <citation type="submission" date="2024-05" db="EMBL/GenBank/DDBJ databases">
        <title>Haplotype-resolved chromosome-level genome assembly of Huyou (Citrus changshanensis).</title>
        <authorList>
            <person name="Miao C."/>
            <person name="Chen W."/>
            <person name="Wu Y."/>
            <person name="Wang L."/>
            <person name="Zhao S."/>
            <person name="Grierson D."/>
            <person name="Xu C."/>
            <person name="Chen K."/>
        </authorList>
    </citation>
    <scope>NUCLEOTIDE SEQUENCE [LARGE SCALE GENOMIC DNA]</scope>
    <source>
        <strain evidence="2">01-14</strain>
        <tissue evidence="2">Leaf</tissue>
    </source>
</reference>
<evidence type="ECO:0000313" key="3">
    <source>
        <dbReference type="Proteomes" id="UP001428341"/>
    </source>
</evidence>
<dbReference type="AlphaFoldDB" id="A0AAP0LU11"/>
<organism evidence="2 3">
    <name type="scientific">Citrus x changshan-huyou</name>
    <dbReference type="NCBI Taxonomy" id="2935761"/>
    <lineage>
        <taxon>Eukaryota</taxon>
        <taxon>Viridiplantae</taxon>
        <taxon>Streptophyta</taxon>
        <taxon>Embryophyta</taxon>
        <taxon>Tracheophyta</taxon>
        <taxon>Spermatophyta</taxon>
        <taxon>Magnoliopsida</taxon>
        <taxon>eudicotyledons</taxon>
        <taxon>Gunneridae</taxon>
        <taxon>Pentapetalae</taxon>
        <taxon>rosids</taxon>
        <taxon>malvids</taxon>
        <taxon>Sapindales</taxon>
        <taxon>Rutaceae</taxon>
        <taxon>Aurantioideae</taxon>
        <taxon>Citrus</taxon>
    </lineage>
</organism>